<dbReference type="PANTHER" id="PTHR43674">
    <property type="entry name" value="NITRILASE C965.09-RELATED"/>
    <property type="match status" value="1"/>
</dbReference>
<reference evidence="3" key="1">
    <citation type="submission" date="2020-02" db="EMBL/GenBank/DDBJ databases">
        <authorList>
            <person name="Meier V. D."/>
        </authorList>
    </citation>
    <scope>NUCLEOTIDE SEQUENCE</scope>
    <source>
        <strain evidence="3">AVDCRST_MAG03</strain>
    </source>
</reference>
<dbReference type="EMBL" id="CADCUT010000132">
    <property type="protein sequence ID" value="CAA9414934.1"/>
    <property type="molecule type" value="Genomic_DNA"/>
</dbReference>
<feature type="domain" description="CN hydrolase" evidence="2">
    <location>
        <begin position="4"/>
        <end position="271"/>
    </location>
</feature>
<keyword evidence="1 3" id="KW-0378">Hydrolase</keyword>
<dbReference type="PROSITE" id="PS50263">
    <property type="entry name" value="CN_HYDROLASE"/>
    <property type="match status" value="1"/>
</dbReference>
<evidence type="ECO:0000313" key="3">
    <source>
        <dbReference type="EMBL" id="CAA9414934.1"/>
    </source>
</evidence>
<dbReference type="InterPro" id="IPR003010">
    <property type="entry name" value="C-N_Hydrolase"/>
</dbReference>
<dbReference type="Pfam" id="PF00795">
    <property type="entry name" value="CN_hydrolase"/>
    <property type="match status" value="1"/>
</dbReference>
<dbReference type="AlphaFoldDB" id="A0A6J4PGE8"/>
<sequence>MDRARIAVTQFKARDVESFEEFAEHVVWHVEGAVWQGADCVVFPEYFTSELLTTFPEARTTPHTEAERIFDRMGCEYKEAYLDLFRGLARDRGIYIVGGSLFYHDEGDGRYYNASFLFDPEGGVGEQRKTHRAYELVYNREMVTAGDELKVFDTDFGKVGITICYDAAFPETARILMLGGVEVIFNPSCVFNEWGVERMRTYSAARAIENQCYVANSQVLGDLGFPSDRPIHFEGRSAIHSPADPSMGPPDGVLVQGTLGQEQVVSAEIDLEKLRRYREEGIPPMLKDRRPEFYRRFLYTEAEDRAAAP</sequence>
<organism evidence="3">
    <name type="scientific">uncultured Rubrobacteraceae bacterium</name>
    <dbReference type="NCBI Taxonomy" id="349277"/>
    <lineage>
        <taxon>Bacteria</taxon>
        <taxon>Bacillati</taxon>
        <taxon>Actinomycetota</taxon>
        <taxon>Rubrobacteria</taxon>
        <taxon>Rubrobacterales</taxon>
        <taxon>Rubrobacteraceae</taxon>
        <taxon>environmental samples</taxon>
    </lineage>
</organism>
<proteinExistence type="predicted"/>
<dbReference type="SUPFAM" id="SSF56317">
    <property type="entry name" value="Carbon-nitrogen hydrolase"/>
    <property type="match status" value="1"/>
</dbReference>
<accession>A0A6J4PGE8</accession>
<dbReference type="Gene3D" id="3.60.110.10">
    <property type="entry name" value="Carbon-nitrogen hydrolase"/>
    <property type="match status" value="1"/>
</dbReference>
<dbReference type="GO" id="GO:0016811">
    <property type="term" value="F:hydrolase activity, acting on carbon-nitrogen (but not peptide) bonds, in linear amides"/>
    <property type="evidence" value="ECO:0007669"/>
    <property type="project" value="TreeGrafter"/>
</dbReference>
<protein>
    <submittedName>
        <fullName evidence="3">Carbon-nitrogen hydrolase</fullName>
    </submittedName>
</protein>
<dbReference type="PANTHER" id="PTHR43674:SF2">
    <property type="entry name" value="BETA-UREIDOPROPIONASE"/>
    <property type="match status" value="1"/>
</dbReference>
<dbReference type="InterPro" id="IPR050345">
    <property type="entry name" value="Aliph_Amidase/BUP"/>
</dbReference>
<name>A0A6J4PGE8_9ACTN</name>
<evidence type="ECO:0000259" key="2">
    <source>
        <dbReference type="PROSITE" id="PS50263"/>
    </source>
</evidence>
<evidence type="ECO:0000256" key="1">
    <source>
        <dbReference type="ARBA" id="ARBA00022801"/>
    </source>
</evidence>
<dbReference type="InterPro" id="IPR036526">
    <property type="entry name" value="C-N_Hydrolase_sf"/>
</dbReference>
<gene>
    <name evidence="3" type="ORF">AVDCRST_MAG03-2158</name>
</gene>